<gene>
    <name evidence="3" type="ORF">V6W80_17040</name>
</gene>
<evidence type="ECO:0000313" key="3">
    <source>
        <dbReference type="EMBL" id="WWM65413.1"/>
    </source>
</evidence>
<dbReference type="EMBL" id="CP145723">
    <property type="protein sequence ID" value="WWM65413.1"/>
    <property type="molecule type" value="Genomic_DNA"/>
</dbReference>
<keyword evidence="2" id="KW-0472">Membrane</keyword>
<feature type="transmembrane region" description="Helical" evidence="2">
    <location>
        <begin position="92"/>
        <end position="111"/>
    </location>
</feature>
<evidence type="ECO:0000256" key="2">
    <source>
        <dbReference type="SAM" id="Phobius"/>
    </source>
</evidence>
<evidence type="ECO:0000313" key="4">
    <source>
        <dbReference type="Proteomes" id="UP001372714"/>
    </source>
</evidence>
<reference evidence="3 4" key="1">
    <citation type="submission" date="2024-02" db="EMBL/GenBank/DDBJ databases">
        <title>The whole genome sequence of Pseudomonas benzopyrenica MLY92.</title>
        <authorList>
            <person name="Liu Y."/>
        </authorList>
    </citation>
    <scope>NUCLEOTIDE SEQUENCE [LARGE SCALE GENOMIC DNA]</scope>
    <source>
        <strain evidence="3 4">MLY92</strain>
    </source>
</reference>
<sequence length="315" mass="34962">MSNGKIGAAAGVLACLVITRAIISLGNIIIPFSIDIIDALVVLSAATLFVLSAYNFILEKYPDTRDMLPVFSGIVWIIIVSSYTILRYQPTYQASLSVLVTGSFVGMGWWIQAITTAANARRSHTLNIIMASRTSSEYQQQTRASSKIYISSVIPPELAEWKFNKSKPEYQGVVVPDEIEEAISGTIYILNYFEFLAQGIRYRDLDDCLLRECFSSILAGIERRGFHIIIESQKTDPRNFEGLIELCKAWNKESVVERYRSNPDNAALGVRYPDDNELKRIFSPQPKGKTEKETALPSAPSLATTDGHPVAPSPT</sequence>
<organism evidence="3 4">
    <name type="scientific">Pseudomonas benzopyrenica</name>
    <dbReference type="NCBI Taxonomy" id="2993566"/>
    <lineage>
        <taxon>Bacteria</taxon>
        <taxon>Pseudomonadati</taxon>
        <taxon>Pseudomonadota</taxon>
        <taxon>Gammaproteobacteria</taxon>
        <taxon>Pseudomonadales</taxon>
        <taxon>Pseudomonadaceae</taxon>
        <taxon>Pseudomonas</taxon>
    </lineage>
</organism>
<keyword evidence="2" id="KW-1133">Transmembrane helix</keyword>
<evidence type="ECO:0000256" key="1">
    <source>
        <dbReference type="SAM" id="MobiDB-lite"/>
    </source>
</evidence>
<dbReference type="Proteomes" id="UP001372714">
    <property type="component" value="Chromosome"/>
</dbReference>
<proteinExistence type="predicted"/>
<feature type="transmembrane region" description="Helical" evidence="2">
    <location>
        <begin position="7"/>
        <end position="30"/>
    </location>
</feature>
<dbReference type="InterPro" id="IPR031876">
    <property type="entry name" value="DUF4760"/>
</dbReference>
<keyword evidence="4" id="KW-1185">Reference proteome</keyword>
<feature type="transmembrane region" description="Helical" evidence="2">
    <location>
        <begin position="36"/>
        <end position="56"/>
    </location>
</feature>
<feature type="transmembrane region" description="Helical" evidence="2">
    <location>
        <begin position="68"/>
        <end position="86"/>
    </location>
</feature>
<keyword evidence="2" id="KW-0812">Transmembrane</keyword>
<feature type="region of interest" description="Disordered" evidence="1">
    <location>
        <begin position="278"/>
        <end position="315"/>
    </location>
</feature>
<dbReference type="RefSeq" id="WP_338544883.1">
    <property type="nucleotide sequence ID" value="NZ_CP145723.1"/>
</dbReference>
<accession>A0ABZ2FKQ2</accession>
<dbReference type="Pfam" id="PF15956">
    <property type="entry name" value="DUF4760"/>
    <property type="match status" value="1"/>
</dbReference>
<protein>
    <submittedName>
        <fullName evidence="3">DUF4760 domain-containing protein</fullName>
    </submittedName>
</protein>
<name>A0ABZ2FKQ2_9PSED</name>